<reference evidence="1" key="2">
    <citation type="journal article" date="2015" name="Fish Shellfish Immunol.">
        <title>Early steps in the European eel (Anguilla anguilla)-Vibrio vulnificus interaction in the gills: Role of the RtxA13 toxin.</title>
        <authorList>
            <person name="Callol A."/>
            <person name="Pajuelo D."/>
            <person name="Ebbesson L."/>
            <person name="Teles M."/>
            <person name="MacKenzie S."/>
            <person name="Amaro C."/>
        </authorList>
    </citation>
    <scope>NUCLEOTIDE SEQUENCE</scope>
</reference>
<reference evidence="1" key="1">
    <citation type="submission" date="2014-11" db="EMBL/GenBank/DDBJ databases">
        <authorList>
            <person name="Amaro Gonzalez C."/>
        </authorList>
    </citation>
    <scope>NUCLEOTIDE SEQUENCE</scope>
</reference>
<evidence type="ECO:0000313" key="1">
    <source>
        <dbReference type="EMBL" id="JAH22218.1"/>
    </source>
</evidence>
<proteinExistence type="predicted"/>
<organism evidence="1">
    <name type="scientific">Anguilla anguilla</name>
    <name type="common">European freshwater eel</name>
    <name type="synonym">Muraena anguilla</name>
    <dbReference type="NCBI Taxonomy" id="7936"/>
    <lineage>
        <taxon>Eukaryota</taxon>
        <taxon>Metazoa</taxon>
        <taxon>Chordata</taxon>
        <taxon>Craniata</taxon>
        <taxon>Vertebrata</taxon>
        <taxon>Euteleostomi</taxon>
        <taxon>Actinopterygii</taxon>
        <taxon>Neopterygii</taxon>
        <taxon>Teleostei</taxon>
        <taxon>Anguilliformes</taxon>
        <taxon>Anguillidae</taxon>
        <taxon>Anguilla</taxon>
    </lineage>
</organism>
<sequence>MEAHDPGVNISNIIFNVNTHFYNYDK</sequence>
<protein>
    <submittedName>
        <fullName evidence="1">Uncharacterized protein</fullName>
    </submittedName>
</protein>
<dbReference type="EMBL" id="GBXM01086359">
    <property type="protein sequence ID" value="JAH22218.1"/>
    <property type="molecule type" value="Transcribed_RNA"/>
</dbReference>
<accession>A0A0E9R1K2</accession>
<dbReference type="AlphaFoldDB" id="A0A0E9R1K2"/>
<name>A0A0E9R1K2_ANGAN</name>